<evidence type="ECO:0000256" key="4">
    <source>
        <dbReference type="ARBA" id="ARBA00023015"/>
    </source>
</evidence>
<keyword evidence="3" id="KW-0677">Repeat</keyword>
<feature type="domain" description="SpoVT-AbrB" evidence="8">
    <location>
        <begin position="80"/>
        <end position="123"/>
    </location>
</feature>
<proteinExistence type="inferred from homology"/>
<dbReference type="PROSITE" id="PS51740">
    <property type="entry name" value="SPOVT_ABRB"/>
    <property type="match status" value="2"/>
</dbReference>
<comment type="caution">
    <text evidence="9">The sequence shown here is derived from an EMBL/GenBank/DDBJ whole genome shotgun (WGS) entry which is preliminary data.</text>
</comment>
<comment type="similarity">
    <text evidence="7">Belongs to the MraZ family.</text>
</comment>
<keyword evidence="4 7" id="KW-0805">Transcription regulation</keyword>
<evidence type="ECO:0000256" key="2">
    <source>
        <dbReference type="ARBA" id="ARBA00022490"/>
    </source>
</evidence>
<dbReference type="OrthoDB" id="9807753at2"/>
<dbReference type="AlphaFoldDB" id="A0A4Z0FAX3"/>
<dbReference type="RefSeq" id="WP_135281319.1">
    <property type="nucleotide sequence ID" value="NZ_SRIO01000005.1"/>
</dbReference>
<dbReference type="InterPro" id="IPR035642">
    <property type="entry name" value="MraZ_N"/>
</dbReference>
<keyword evidence="10" id="KW-1185">Reference proteome</keyword>
<dbReference type="Gene3D" id="3.40.1550.20">
    <property type="entry name" value="Transcriptional regulator MraZ domain"/>
    <property type="match status" value="1"/>
</dbReference>
<dbReference type="CDD" id="cd16321">
    <property type="entry name" value="MraZ_C"/>
    <property type="match status" value="1"/>
</dbReference>
<dbReference type="HAMAP" id="MF_01008">
    <property type="entry name" value="MraZ"/>
    <property type="match status" value="1"/>
</dbReference>
<feature type="domain" description="SpoVT-AbrB" evidence="8">
    <location>
        <begin position="5"/>
        <end position="51"/>
    </location>
</feature>
<evidence type="ECO:0000256" key="7">
    <source>
        <dbReference type="HAMAP-Rule" id="MF_01008"/>
    </source>
</evidence>
<evidence type="ECO:0000256" key="3">
    <source>
        <dbReference type="ARBA" id="ARBA00022737"/>
    </source>
</evidence>
<dbReference type="InterPro" id="IPR003444">
    <property type="entry name" value="MraZ"/>
</dbReference>
<evidence type="ECO:0000313" key="9">
    <source>
        <dbReference type="EMBL" id="TFZ83019.1"/>
    </source>
</evidence>
<dbReference type="InterPro" id="IPR035644">
    <property type="entry name" value="MraZ_C"/>
</dbReference>
<accession>A0A4Z0FAX3</accession>
<evidence type="ECO:0000256" key="5">
    <source>
        <dbReference type="ARBA" id="ARBA00023125"/>
    </source>
</evidence>
<dbReference type="NCBIfam" id="TIGR00242">
    <property type="entry name" value="division/cell wall cluster transcriptional repressor MraZ"/>
    <property type="match status" value="1"/>
</dbReference>
<dbReference type="InterPro" id="IPR037914">
    <property type="entry name" value="SpoVT-AbrB_sf"/>
</dbReference>
<dbReference type="GO" id="GO:0009295">
    <property type="term" value="C:nucleoid"/>
    <property type="evidence" value="ECO:0007669"/>
    <property type="project" value="UniProtKB-SubCell"/>
</dbReference>
<dbReference type="EMBL" id="SRIO01000005">
    <property type="protein sequence ID" value="TFZ83019.1"/>
    <property type="molecule type" value="Genomic_DNA"/>
</dbReference>
<dbReference type="GO" id="GO:0000976">
    <property type="term" value="F:transcription cis-regulatory region binding"/>
    <property type="evidence" value="ECO:0007669"/>
    <property type="project" value="TreeGrafter"/>
</dbReference>
<dbReference type="PANTHER" id="PTHR34701:SF1">
    <property type="entry name" value="TRANSCRIPTIONAL REGULATOR MRAZ"/>
    <property type="match status" value="1"/>
</dbReference>
<evidence type="ECO:0000313" key="10">
    <source>
        <dbReference type="Proteomes" id="UP000297890"/>
    </source>
</evidence>
<name>A0A4Z0FAX3_9GAMM</name>
<dbReference type="SUPFAM" id="SSF89447">
    <property type="entry name" value="AbrB/MazE/MraZ-like"/>
    <property type="match status" value="1"/>
</dbReference>
<evidence type="ECO:0000256" key="1">
    <source>
        <dbReference type="ARBA" id="ARBA00013860"/>
    </source>
</evidence>
<dbReference type="InterPro" id="IPR038619">
    <property type="entry name" value="MraZ_sf"/>
</dbReference>
<dbReference type="InterPro" id="IPR007159">
    <property type="entry name" value="SpoVT-AbrB_dom"/>
</dbReference>
<protein>
    <recommendedName>
        <fullName evidence="1 7">Transcriptional regulator MraZ</fullName>
    </recommendedName>
</protein>
<dbReference type="GO" id="GO:2000143">
    <property type="term" value="P:negative regulation of DNA-templated transcription initiation"/>
    <property type="evidence" value="ECO:0007669"/>
    <property type="project" value="TreeGrafter"/>
</dbReference>
<dbReference type="Proteomes" id="UP000297890">
    <property type="component" value="Unassembled WGS sequence"/>
</dbReference>
<dbReference type="GO" id="GO:0003700">
    <property type="term" value="F:DNA-binding transcription factor activity"/>
    <property type="evidence" value="ECO:0007669"/>
    <property type="project" value="UniProtKB-UniRule"/>
</dbReference>
<dbReference type="PANTHER" id="PTHR34701">
    <property type="entry name" value="TRANSCRIPTIONAL REGULATOR MRAZ"/>
    <property type="match status" value="1"/>
</dbReference>
<gene>
    <name evidence="7 9" type="primary">mraZ</name>
    <name evidence="9" type="ORF">E4680_05095</name>
</gene>
<evidence type="ECO:0000259" key="8">
    <source>
        <dbReference type="PROSITE" id="PS51740"/>
    </source>
</evidence>
<organism evidence="9 10">
    <name type="scientific">Candidatus Macondimonas diazotrophica</name>
    <dbReference type="NCBI Taxonomy" id="2305248"/>
    <lineage>
        <taxon>Bacteria</taxon>
        <taxon>Pseudomonadati</taxon>
        <taxon>Pseudomonadota</taxon>
        <taxon>Gammaproteobacteria</taxon>
        <taxon>Chromatiales</taxon>
        <taxon>Ectothiorhodospiraceae</taxon>
        <taxon>Candidatus Macondimonas</taxon>
    </lineage>
</organism>
<sequence length="151" mass="17184">MFRGASQVAIDGKGRVAIPTRYRDHLTTLCAGQMIVTVDRDQCLLVYPLPAWEAVEVELMQLANLDRHARQLQRLLMGYATEVSMDGQGRLQLTPPLRKFAYLESRGMLIGQGNKFELWSEERWEKNQAEWLADLGMEDGEMSTALQKLSI</sequence>
<keyword evidence="5 7" id="KW-0238">DNA-binding</keyword>
<evidence type="ECO:0000256" key="6">
    <source>
        <dbReference type="ARBA" id="ARBA00023163"/>
    </source>
</evidence>
<dbReference type="CDD" id="cd16320">
    <property type="entry name" value="MraZ_N"/>
    <property type="match status" value="1"/>
</dbReference>
<comment type="subcellular location">
    <subcellularLocation>
        <location evidence="7">Cytoplasm</location>
        <location evidence="7">Nucleoid</location>
    </subcellularLocation>
</comment>
<dbReference type="InterPro" id="IPR020603">
    <property type="entry name" value="MraZ_dom"/>
</dbReference>
<dbReference type="GO" id="GO:0005737">
    <property type="term" value="C:cytoplasm"/>
    <property type="evidence" value="ECO:0007669"/>
    <property type="project" value="UniProtKB-UniRule"/>
</dbReference>
<keyword evidence="2 7" id="KW-0963">Cytoplasm</keyword>
<keyword evidence="6 7" id="KW-0804">Transcription</keyword>
<reference evidence="9 10" key="1">
    <citation type="journal article" date="2019" name="ISME J.">
        <title>Candidatus Macondimonas diazotrophica, a novel gammaproteobacterial genus dominating crude-oil-contaminated coastal sediments.</title>
        <authorList>
            <person name="Karthikeyan S."/>
            <person name="Konstantinidis K."/>
        </authorList>
    </citation>
    <scope>NUCLEOTIDE SEQUENCE [LARGE SCALE GENOMIC DNA]</scope>
    <source>
        <strain evidence="9 10">KTK01</strain>
    </source>
</reference>
<dbReference type="Pfam" id="PF02381">
    <property type="entry name" value="MraZ"/>
    <property type="match status" value="2"/>
</dbReference>
<comment type="subunit">
    <text evidence="7">Forms oligomers.</text>
</comment>